<name>A0ABV5ST74_9MICO</name>
<evidence type="ECO:0000313" key="3">
    <source>
        <dbReference type="Proteomes" id="UP001589667"/>
    </source>
</evidence>
<proteinExistence type="predicted"/>
<reference evidence="2 3" key="1">
    <citation type="submission" date="2024-09" db="EMBL/GenBank/DDBJ databases">
        <authorList>
            <person name="Sun Q."/>
            <person name="Mori K."/>
        </authorList>
    </citation>
    <scope>NUCLEOTIDE SEQUENCE [LARGE SCALE GENOMIC DNA]</scope>
    <source>
        <strain evidence="2 3">JCM 14321</strain>
    </source>
</reference>
<organism evidence="2 3">
    <name type="scientific">Agromyces lapidis</name>
    <dbReference type="NCBI Taxonomy" id="279574"/>
    <lineage>
        <taxon>Bacteria</taxon>
        <taxon>Bacillati</taxon>
        <taxon>Actinomycetota</taxon>
        <taxon>Actinomycetes</taxon>
        <taxon>Micrococcales</taxon>
        <taxon>Microbacteriaceae</taxon>
        <taxon>Agromyces</taxon>
    </lineage>
</organism>
<protein>
    <recommendedName>
        <fullName evidence="4">DNA primase</fullName>
    </recommendedName>
</protein>
<comment type="caution">
    <text evidence="2">The sequence shown here is derived from an EMBL/GenBank/DDBJ whole genome shotgun (WGS) entry which is preliminary data.</text>
</comment>
<sequence>MDELAGAGAEIAPDDEDFTVSQDTEFDEADEAHDDDERSLDDVLDEEVAGLDAERRVDLDDERAISSGDAE</sequence>
<dbReference type="EMBL" id="JBHMBL010000002">
    <property type="protein sequence ID" value="MFB9642661.1"/>
    <property type="molecule type" value="Genomic_DNA"/>
</dbReference>
<dbReference type="RefSeq" id="WP_157422628.1">
    <property type="nucleotide sequence ID" value="NZ_BAAANI010000002.1"/>
</dbReference>
<feature type="compositionally biased region" description="Basic and acidic residues" evidence="1">
    <location>
        <begin position="52"/>
        <end position="64"/>
    </location>
</feature>
<gene>
    <name evidence="2" type="ORF">ACFFQV_10220</name>
</gene>
<evidence type="ECO:0000256" key="1">
    <source>
        <dbReference type="SAM" id="MobiDB-lite"/>
    </source>
</evidence>
<evidence type="ECO:0008006" key="4">
    <source>
        <dbReference type="Google" id="ProtNLM"/>
    </source>
</evidence>
<evidence type="ECO:0000313" key="2">
    <source>
        <dbReference type="EMBL" id="MFB9642661.1"/>
    </source>
</evidence>
<feature type="region of interest" description="Disordered" evidence="1">
    <location>
        <begin position="1"/>
        <end position="71"/>
    </location>
</feature>
<accession>A0ABV5ST74</accession>
<dbReference type="Proteomes" id="UP001589667">
    <property type="component" value="Unassembled WGS sequence"/>
</dbReference>
<keyword evidence="3" id="KW-1185">Reference proteome</keyword>
<feature type="compositionally biased region" description="Acidic residues" evidence="1">
    <location>
        <begin position="12"/>
        <end position="49"/>
    </location>
</feature>